<protein>
    <submittedName>
        <fullName evidence="1">Uncharacterized protein</fullName>
    </submittedName>
</protein>
<accession>A0A8R1YKE5</accession>
<reference evidence="2" key="1">
    <citation type="journal article" date="2008" name="Nat. Genet.">
        <title>The Pristionchus pacificus genome provides a unique perspective on nematode lifestyle and parasitism.</title>
        <authorList>
            <person name="Dieterich C."/>
            <person name="Clifton S.W."/>
            <person name="Schuster L.N."/>
            <person name="Chinwalla A."/>
            <person name="Delehaunty K."/>
            <person name="Dinkelacker I."/>
            <person name="Fulton L."/>
            <person name="Fulton R."/>
            <person name="Godfrey J."/>
            <person name="Minx P."/>
            <person name="Mitreva M."/>
            <person name="Roeseler W."/>
            <person name="Tian H."/>
            <person name="Witte H."/>
            <person name="Yang S.P."/>
            <person name="Wilson R.K."/>
            <person name="Sommer R.J."/>
        </authorList>
    </citation>
    <scope>NUCLEOTIDE SEQUENCE [LARGE SCALE GENOMIC DNA]</scope>
    <source>
        <strain evidence="2">PS312</strain>
    </source>
</reference>
<organism evidence="1 2">
    <name type="scientific">Pristionchus pacificus</name>
    <name type="common">Parasitic nematode worm</name>
    <dbReference type="NCBI Taxonomy" id="54126"/>
    <lineage>
        <taxon>Eukaryota</taxon>
        <taxon>Metazoa</taxon>
        <taxon>Ecdysozoa</taxon>
        <taxon>Nematoda</taxon>
        <taxon>Chromadorea</taxon>
        <taxon>Rhabditida</taxon>
        <taxon>Rhabditina</taxon>
        <taxon>Diplogasteromorpha</taxon>
        <taxon>Diplogasteroidea</taxon>
        <taxon>Neodiplogasteridae</taxon>
        <taxon>Pristionchus</taxon>
    </lineage>
</organism>
<name>A0A2A6CYP2_PRIPA</name>
<sequence length="180" mass="20215">MEESDRRGAPPRRPRPDSIDFRNEEVVAAGIREVLYGGKEESNLICFQAQRAAQAAAANRRIIAQGQADGELNNVKNTADRSLLKGGTCDLTVQSDATPSVVLAVEQEPNIVDIPTVPQLTPVQLIDIEMSTIAEALFDFFTRRAIARERNERFHEEFLFEEAMHWRVKKIVIYIGAEHL</sequence>
<evidence type="ECO:0000313" key="1">
    <source>
        <dbReference type="EnsemblMetazoa" id="PPA29883.1"/>
    </source>
</evidence>
<keyword evidence="2" id="KW-1185">Reference proteome</keyword>
<gene>
    <name evidence="1" type="primary">WBGene00202752</name>
</gene>
<accession>A0A2A6CYP2</accession>
<proteinExistence type="predicted"/>
<evidence type="ECO:0000313" key="2">
    <source>
        <dbReference type="Proteomes" id="UP000005239"/>
    </source>
</evidence>
<dbReference type="EnsemblMetazoa" id="PPA29883.1">
    <property type="protein sequence ID" value="PPA29883.1"/>
    <property type="gene ID" value="WBGene00202752"/>
</dbReference>
<dbReference type="AlphaFoldDB" id="A0A2A6CYP2"/>
<dbReference type="Proteomes" id="UP000005239">
    <property type="component" value="Unassembled WGS sequence"/>
</dbReference>
<reference evidence="1" key="2">
    <citation type="submission" date="2022-06" db="UniProtKB">
        <authorList>
            <consortium name="EnsemblMetazoa"/>
        </authorList>
    </citation>
    <scope>IDENTIFICATION</scope>
    <source>
        <strain evidence="1">PS312</strain>
    </source>
</reference>